<keyword evidence="2" id="KW-0812">Transmembrane</keyword>
<proteinExistence type="predicted"/>
<evidence type="ECO:0000256" key="1">
    <source>
        <dbReference type="ARBA" id="ARBA00023157"/>
    </source>
</evidence>
<keyword evidence="2" id="KW-0472">Membrane</keyword>
<comment type="caution">
    <text evidence="3">The sequence shown here is derived from an EMBL/GenBank/DDBJ whole genome shotgun (WGS) entry which is preliminary data.</text>
</comment>
<dbReference type="AlphaFoldDB" id="A0A3R7QF24"/>
<keyword evidence="3" id="KW-0808">Transferase</keyword>
<dbReference type="GO" id="GO:0006493">
    <property type="term" value="P:protein O-linked glycosylation"/>
    <property type="evidence" value="ECO:0007669"/>
    <property type="project" value="TreeGrafter"/>
</dbReference>
<dbReference type="EMBL" id="QCYY01003092">
    <property type="protein sequence ID" value="ROT65385.1"/>
    <property type="molecule type" value="Genomic_DNA"/>
</dbReference>
<dbReference type="InterPro" id="IPR029044">
    <property type="entry name" value="Nucleotide-diphossugar_trans"/>
</dbReference>
<feature type="transmembrane region" description="Helical" evidence="2">
    <location>
        <begin position="24"/>
        <end position="42"/>
    </location>
</feature>
<evidence type="ECO:0000256" key="2">
    <source>
        <dbReference type="SAM" id="Phobius"/>
    </source>
</evidence>
<evidence type="ECO:0000313" key="3">
    <source>
        <dbReference type="EMBL" id="ROT65385.1"/>
    </source>
</evidence>
<dbReference type="OrthoDB" id="5988548at2759"/>
<dbReference type="Gene3D" id="3.90.550.10">
    <property type="entry name" value="Spore Coat Polysaccharide Biosynthesis Protein SpsA, Chain A"/>
    <property type="match status" value="1"/>
</dbReference>
<reference evidence="3 4" key="1">
    <citation type="submission" date="2018-04" db="EMBL/GenBank/DDBJ databases">
        <authorList>
            <person name="Zhang X."/>
            <person name="Yuan J."/>
            <person name="Li F."/>
            <person name="Xiang J."/>
        </authorList>
    </citation>
    <scope>NUCLEOTIDE SEQUENCE [LARGE SCALE GENOMIC DNA]</scope>
    <source>
        <tissue evidence="3">Muscle</tissue>
    </source>
</reference>
<gene>
    <name evidence="3" type="ORF">C7M84_016650</name>
</gene>
<name>A0A3R7QF24_PENVA</name>
<evidence type="ECO:0000313" key="4">
    <source>
        <dbReference type="Proteomes" id="UP000283509"/>
    </source>
</evidence>
<dbReference type="GO" id="GO:0004653">
    <property type="term" value="F:polypeptide N-acetylgalactosaminyltransferase activity"/>
    <property type="evidence" value="ECO:0007669"/>
    <property type="project" value="TreeGrafter"/>
</dbReference>
<accession>A0A3R7QF24</accession>
<dbReference type="PANTHER" id="PTHR11675">
    <property type="entry name" value="N-ACETYLGALACTOSAMINYLTRANSFERASE"/>
    <property type="match status" value="1"/>
</dbReference>
<dbReference type="Proteomes" id="UP000283509">
    <property type="component" value="Unassembled WGS sequence"/>
</dbReference>
<keyword evidence="1" id="KW-1015">Disulfide bond</keyword>
<protein>
    <submittedName>
        <fullName evidence="3">Putative polypeptide N-acetylgalactosaminyltransferase 2-like</fullName>
    </submittedName>
</protein>
<keyword evidence="4" id="KW-1185">Reference proteome</keyword>
<dbReference type="PANTHER" id="PTHR11675:SF119">
    <property type="entry name" value="POLYPEPTIDE N-ACETYLGALACTOSAMINYLTRANSFERASE 2"/>
    <property type="match status" value="1"/>
</dbReference>
<feature type="non-terminal residue" evidence="3">
    <location>
        <position position="183"/>
    </location>
</feature>
<dbReference type="GO" id="GO:0005794">
    <property type="term" value="C:Golgi apparatus"/>
    <property type="evidence" value="ECO:0007669"/>
    <property type="project" value="TreeGrafter"/>
</dbReference>
<sequence>MPLSVGPDSVSRGPLTTMRRNCKLFIFISCVWTLCVVVYLNTSKDVKRPSRSRSTALYIPGSENLALRLKDSAVTAQQGQAFSKAAAGAGAAGGGSSSVGLRPSMFLDEEAYIAAATLAPGADAYTRNKFNQAESDKLASNRDVPDTRHFTCRKKEWRTDLPQTSVIITFHNEARSTLLRTVV</sequence>
<reference evidence="3 4" key="2">
    <citation type="submission" date="2019-01" db="EMBL/GenBank/DDBJ databases">
        <title>The decoding of complex shrimp genome reveals the adaptation for benthos swimmer, frequently molting mechanism and breeding impact on genome.</title>
        <authorList>
            <person name="Sun Y."/>
            <person name="Gao Y."/>
            <person name="Yu Y."/>
        </authorList>
    </citation>
    <scope>NUCLEOTIDE SEQUENCE [LARGE SCALE GENOMIC DNA]</scope>
    <source>
        <tissue evidence="3">Muscle</tissue>
    </source>
</reference>
<organism evidence="3 4">
    <name type="scientific">Penaeus vannamei</name>
    <name type="common">Whiteleg shrimp</name>
    <name type="synonym">Litopenaeus vannamei</name>
    <dbReference type="NCBI Taxonomy" id="6689"/>
    <lineage>
        <taxon>Eukaryota</taxon>
        <taxon>Metazoa</taxon>
        <taxon>Ecdysozoa</taxon>
        <taxon>Arthropoda</taxon>
        <taxon>Crustacea</taxon>
        <taxon>Multicrustacea</taxon>
        <taxon>Malacostraca</taxon>
        <taxon>Eumalacostraca</taxon>
        <taxon>Eucarida</taxon>
        <taxon>Decapoda</taxon>
        <taxon>Dendrobranchiata</taxon>
        <taxon>Penaeoidea</taxon>
        <taxon>Penaeidae</taxon>
        <taxon>Penaeus</taxon>
    </lineage>
</organism>
<keyword evidence="2" id="KW-1133">Transmembrane helix</keyword>